<dbReference type="AlphaFoldDB" id="A0A2P4ZAZ8"/>
<name>A0A2P4ZAZ8_9HYPO</name>
<dbReference type="GeneID" id="36347859"/>
<keyword evidence="2" id="KW-1185">Reference proteome</keyword>
<comment type="caution">
    <text evidence="1">The sequence shown here is derived from an EMBL/GenBank/DDBJ whole genome shotgun (WGS) entry which is preliminary data.</text>
</comment>
<feature type="non-terminal residue" evidence="1">
    <location>
        <position position="1"/>
    </location>
</feature>
<dbReference type="EMBL" id="JPDN02000049">
    <property type="protein sequence ID" value="PON21462.1"/>
    <property type="molecule type" value="Genomic_DNA"/>
</dbReference>
<organism evidence="1 2">
    <name type="scientific">Trichoderma gamsii</name>
    <dbReference type="NCBI Taxonomy" id="398673"/>
    <lineage>
        <taxon>Eukaryota</taxon>
        <taxon>Fungi</taxon>
        <taxon>Dikarya</taxon>
        <taxon>Ascomycota</taxon>
        <taxon>Pezizomycotina</taxon>
        <taxon>Sordariomycetes</taxon>
        <taxon>Hypocreomycetidae</taxon>
        <taxon>Hypocreales</taxon>
        <taxon>Hypocreaceae</taxon>
        <taxon>Trichoderma</taxon>
    </lineage>
</organism>
<accession>A0A2P4ZAZ8</accession>
<evidence type="ECO:0000313" key="2">
    <source>
        <dbReference type="Proteomes" id="UP000054821"/>
    </source>
</evidence>
<sequence length="109" mass="12554">YLSAGICTPEGLWQEPRHFVLFCLRPSVDLTTPNSTYLFDFTPPFPCILLFEIQHLTKTYLLVESESLDFFRPISVSDFVTISLYDSFVCLLLVTCHCRDFSSTWSSNL</sequence>
<protein>
    <submittedName>
        <fullName evidence="1">Uncharacterized protein</fullName>
    </submittedName>
</protein>
<dbReference type="Proteomes" id="UP000054821">
    <property type="component" value="Unassembled WGS sequence"/>
</dbReference>
<dbReference type="RefSeq" id="XP_024404644.1">
    <property type="nucleotide sequence ID" value="XM_024550602.1"/>
</dbReference>
<proteinExistence type="predicted"/>
<reference evidence="1 2" key="1">
    <citation type="journal article" date="2016" name="Genome Announc.">
        <title>Draft Whole-Genome Sequence of Trichoderma gamsii T6085, a Promising Biocontrol Agent of Fusarium Head Blight on Wheat.</title>
        <authorList>
            <person name="Baroncelli R."/>
            <person name="Zapparata A."/>
            <person name="Piaggeschi G."/>
            <person name="Sarrocco S."/>
            <person name="Vannacci G."/>
        </authorList>
    </citation>
    <scope>NUCLEOTIDE SEQUENCE [LARGE SCALE GENOMIC DNA]</scope>
    <source>
        <strain evidence="1 2">T6085</strain>
    </source>
</reference>
<evidence type="ECO:0000313" key="1">
    <source>
        <dbReference type="EMBL" id="PON21462.1"/>
    </source>
</evidence>
<gene>
    <name evidence="1" type="ORF">TGAM01_v209625</name>
</gene>